<evidence type="ECO:0000313" key="2">
    <source>
        <dbReference type="Proteomes" id="UP000068210"/>
    </source>
</evidence>
<sequence length="34" mass="3899">MDCQRVEKVQKTAPIAVEPEFIVSLELRWKGPVT</sequence>
<dbReference type="AlphaFoldDB" id="A0A0C4WR99"/>
<reference evidence="1 2" key="1">
    <citation type="journal article" date="2015" name="PLoS ONE">
        <title>Azotobacter Genomes: The Genome of Azotobacter chroococcum NCIMB 8003 (ATCC 4412).</title>
        <authorList>
            <person name="Robson R.L."/>
            <person name="Jones R."/>
            <person name="Robson R.M."/>
            <person name="Schwartz A."/>
            <person name="Richardson T.H."/>
        </authorList>
    </citation>
    <scope>NUCLEOTIDE SEQUENCE [LARGE SCALE GENOMIC DNA]</scope>
    <source>
        <strain evidence="1 2">NCIMB 8003</strain>
    </source>
</reference>
<name>A0A0C4WR99_9GAMM</name>
<proteinExistence type="predicted"/>
<organism evidence="1 2">
    <name type="scientific">Azotobacter chroococcum NCIMB 8003</name>
    <dbReference type="NCBI Taxonomy" id="1328314"/>
    <lineage>
        <taxon>Bacteria</taxon>
        <taxon>Pseudomonadati</taxon>
        <taxon>Pseudomonadota</taxon>
        <taxon>Gammaproteobacteria</taxon>
        <taxon>Pseudomonadales</taxon>
        <taxon>Pseudomonadaceae</taxon>
        <taxon>Azotobacter</taxon>
    </lineage>
</organism>
<keyword evidence="2" id="KW-1185">Reference proteome</keyword>
<protein>
    <submittedName>
        <fullName evidence="1">Uncharacterized protein</fullName>
    </submittedName>
</protein>
<dbReference type="STRING" id="1328314.Achr_13800"/>
<evidence type="ECO:0000313" key="1">
    <source>
        <dbReference type="EMBL" id="AJE20852.1"/>
    </source>
</evidence>
<dbReference type="Proteomes" id="UP000068210">
    <property type="component" value="Chromosome"/>
</dbReference>
<gene>
    <name evidence="1" type="ORF">Achr_13800</name>
</gene>
<dbReference type="EMBL" id="CP010415">
    <property type="protein sequence ID" value="AJE20852.1"/>
    <property type="molecule type" value="Genomic_DNA"/>
</dbReference>
<dbReference type="KEGG" id="acx:Achr_13800"/>
<dbReference type="HOGENOM" id="CLU_220711_0_0_6"/>
<accession>A0A0C4WR99</accession>